<keyword evidence="5 6" id="KW-0472">Membrane</keyword>
<dbReference type="Proteomes" id="UP001165396">
    <property type="component" value="Unassembled WGS sequence"/>
</dbReference>
<sequence length="560" mass="60045">MADSNIILFFLHIAGASALLIWSVRLVRTGVERAFSVQLRKWLRRSSDNRIVATATGLISAVLLQSSTAVAIMTSNFVAAGSIAAVVGLAMLLGADIGSAVVVQVLLARQDFLVPLLLLFGVGLFLKGEQRKVRQSGRILIGLALIFVSLDMIRAATTPLMDDAGTASVMAYLGQDVITAFVIGAGFAWIVHSSVAAILLFVTLVAQGLMPQSAAVALVLGANLGGALIAYVLTLSAAVDARRMIMANLVLRGGGAALTLFVLDVTQTPLTWLGGSEATQVINMHLVFNVALTLLAVPVLGPIVRLISLFVKPAHDPGGSLGRASALDPASLQTPERAQICATREIMHMGEIIEAMLRAINALYLKWDDATARGIADNHQQVRKMHFEVKLFLAELARNGAGEVNGRKTMELSNISVNFEAASDMIARSMVDLAKRLDRGSVRFSSDGQKEIADFHDRVLANVQLALHVVMTQNPDEARELVAEKEDIRGLEQDLQRKHLTRLRDGLAESIATSNIHQETLRALKQINTSFSMVAHPILEETGDLLESRLTNAGENGSAP</sequence>
<dbReference type="PANTHER" id="PTHR10010">
    <property type="entry name" value="SOLUTE CARRIER FAMILY 34 SODIUM PHOSPHATE , MEMBER 2-RELATED"/>
    <property type="match status" value="1"/>
</dbReference>
<dbReference type="RefSeq" id="WP_258295585.1">
    <property type="nucleotide sequence ID" value="NZ_JANKJG010000012.1"/>
</dbReference>
<evidence type="ECO:0000313" key="8">
    <source>
        <dbReference type="EMBL" id="MCR8827813.1"/>
    </source>
</evidence>
<comment type="caution">
    <text evidence="8">The sequence shown here is derived from an EMBL/GenBank/DDBJ whole genome shotgun (WGS) entry which is preliminary data.</text>
</comment>
<evidence type="ECO:0000256" key="2">
    <source>
        <dbReference type="ARBA" id="ARBA00022475"/>
    </source>
</evidence>
<evidence type="ECO:0000256" key="4">
    <source>
        <dbReference type="ARBA" id="ARBA00022989"/>
    </source>
</evidence>
<accession>A0ABT1Z3Y1</accession>
<keyword evidence="3 6" id="KW-0812">Transmembrane</keyword>
<feature type="domain" description="PhoU" evidence="7">
    <location>
        <begin position="346"/>
        <end position="427"/>
    </location>
</feature>
<reference evidence="8" key="1">
    <citation type="submission" date="2022-07" db="EMBL/GenBank/DDBJ databases">
        <title>Pseudosulfitobacter sp. strain AP-MA-4, whole genome sequence.</title>
        <authorList>
            <person name="Jiang Y."/>
        </authorList>
    </citation>
    <scope>NUCLEOTIDE SEQUENCE</scope>
    <source>
        <strain evidence="8">AP-MA-4</strain>
    </source>
</reference>
<dbReference type="NCBIfam" id="NF037997">
    <property type="entry name" value="Na_Pi_symport"/>
    <property type="match status" value="1"/>
</dbReference>
<keyword evidence="9" id="KW-1185">Reference proteome</keyword>
<feature type="transmembrane region" description="Helical" evidence="6">
    <location>
        <begin position="286"/>
        <end position="307"/>
    </location>
</feature>
<feature type="transmembrane region" description="Helical" evidence="6">
    <location>
        <begin position="6"/>
        <end position="27"/>
    </location>
</feature>
<gene>
    <name evidence="8" type="ORF">NTA49_14830</name>
</gene>
<feature type="transmembrane region" description="Helical" evidence="6">
    <location>
        <begin position="177"/>
        <end position="202"/>
    </location>
</feature>
<feature type="transmembrane region" description="Helical" evidence="6">
    <location>
        <begin position="138"/>
        <end position="156"/>
    </location>
</feature>
<dbReference type="PANTHER" id="PTHR10010:SF46">
    <property type="entry name" value="SODIUM-DEPENDENT PHOSPHATE TRANSPORT PROTEIN 2B"/>
    <property type="match status" value="1"/>
</dbReference>
<proteinExistence type="predicted"/>
<dbReference type="InterPro" id="IPR026022">
    <property type="entry name" value="PhoU_dom"/>
</dbReference>
<dbReference type="SUPFAM" id="SSF109755">
    <property type="entry name" value="PhoU-like"/>
    <property type="match status" value="1"/>
</dbReference>
<protein>
    <submittedName>
        <fullName evidence="8">Na/Pi cotransporter family protein</fullName>
    </submittedName>
</protein>
<dbReference type="Pfam" id="PF01895">
    <property type="entry name" value="PhoU"/>
    <property type="match status" value="1"/>
</dbReference>
<dbReference type="EMBL" id="JANKJG010000012">
    <property type="protein sequence ID" value="MCR8827813.1"/>
    <property type="molecule type" value="Genomic_DNA"/>
</dbReference>
<feature type="transmembrane region" description="Helical" evidence="6">
    <location>
        <begin position="48"/>
        <end position="64"/>
    </location>
</feature>
<evidence type="ECO:0000256" key="5">
    <source>
        <dbReference type="ARBA" id="ARBA00023136"/>
    </source>
</evidence>
<feature type="transmembrane region" description="Helical" evidence="6">
    <location>
        <begin position="214"/>
        <end position="233"/>
    </location>
</feature>
<evidence type="ECO:0000313" key="9">
    <source>
        <dbReference type="Proteomes" id="UP001165396"/>
    </source>
</evidence>
<dbReference type="InterPro" id="IPR038078">
    <property type="entry name" value="PhoU-like_sf"/>
</dbReference>
<keyword evidence="2" id="KW-1003">Cell membrane</keyword>
<keyword evidence="4 6" id="KW-1133">Transmembrane helix</keyword>
<feature type="transmembrane region" description="Helical" evidence="6">
    <location>
        <begin position="245"/>
        <end position="266"/>
    </location>
</feature>
<evidence type="ECO:0000256" key="1">
    <source>
        <dbReference type="ARBA" id="ARBA00004651"/>
    </source>
</evidence>
<evidence type="ECO:0000256" key="6">
    <source>
        <dbReference type="SAM" id="Phobius"/>
    </source>
</evidence>
<evidence type="ECO:0000256" key="3">
    <source>
        <dbReference type="ARBA" id="ARBA00022692"/>
    </source>
</evidence>
<comment type="subcellular location">
    <subcellularLocation>
        <location evidence="1">Cell membrane</location>
        <topology evidence="1">Multi-pass membrane protein</topology>
    </subcellularLocation>
</comment>
<evidence type="ECO:0000259" key="7">
    <source>
        <dbReference type="Pfam" id="PF01895"/>
    </source>
</evidence>
<organism evidence="8 9">
    <name type="scientific">Pseudosulfitobacter koreensis</name>
    <dbReference type="NCBI Taxonomy" id="2968472"/>
    <lineage>
        <taxon>Bacteria</taxon>
        <taxon>Pseudomonadati</taxon>
        <taxon>Pseudomonadota</taxon>
        <taxon>Alphaproteobacteria</taxon>
        <taxon>Rhodobacterales</taxon>
        <taxon>Roseobacteraceae</taxon>
        <taxon>Pseudosulfitobacter</taxon>
    </lineage>
</organism>
<dbReference type="Gene3D" id="1.20.58.220">
    <property type="entry name" value="Phosphate transport system protein phou homolog 2, domain 2"/>
    <property type="match status" value="1"/>
</dbReference>
<name>A0ABT1Z3Y1_9RHOB</name>
<dbReference type="InterPro" id="IPR003841">
    <property type="entry name" value="Na/Pi_transpt"/>
</dbReference>
<feature type="transmembrane region" description="Helical" evidence="6">
    <location>
        <begin position="106"/>
        <end position="126"/>
    </location>
</feature>
<feature type="transmembrane region" description="Helical" evidence="6">
    <location>
        <begin position="70"/>
        <end position="94"/>
    </location>
</feature>
<dbReference type="Pfam" id="PF02690">
    <property type="entry name" value="Na_Pi_cotrans"/>
    <property type="match status" value="2"/>
</dbReference>